<keyword evidence="3" id="KW-1185">Reference proteome</keyword>
<accession>A0ABP9XXK4</accession>
<reference evidence="2 3" key="1">
    <citation type="submission" date="2024-04" db="EMBL/GenBank/DDBJ databases">
        <title>genome sequences of Mucor flavus KT1a and Helicostylum pulchrum KT1b strains isolation_sourced from the surface of a dry-aged beef.</title>
        <authorList>
            <person name="Toyotome T."/>
            <person name="Hosono M."/>
            <person name="Torimaru M."/>
            <person name="Fukuda K."/>
            <person name="Mikami N."/>
        </authorList>
    </citation>
    <scope>NUCLEOTIDE SEQUENCE [LARGE SCALE GENOMIC DNA]</scope>
    <source>
        <strain evidence="2 3">KT1b</strain>
    </source>
</reference>
<feature type="region of interest" description="Disordered" evidence="1">
    <location>
        <begin position="1"/>
        <end position="25"/>
    </location>
</feature>
<evidence type="ECO:0000313" key="3">
    <source>
        <dbReference type="Proteomes" id="UP001476247"/>
    </source>
</evidence>
<dbReference type="EMBL" id="BAABUJ010000013">
    <property type="protein sequence ID" value="GAA5799499.1"/>
    <property type="molecule type" value="Genomic_DNA"/>
</dbReference>
<organism evidence="2 3">
    <name type="scientific">Helicostylum pulchrum</name>
    <dbReference type="NCBI Taxonomy" id="562976"/>
    <lineage>
        <taxon>Eukaryota</taxon>
        <taxon>Fungi</taxon>
        <taxon>Fungi incertae sedis</taxon>
        <taxon>Mucoromycota</taxon>
        <taxon>Mucoromycotina</taxon>
        <taxon>Mucoromycetes</taxon>
        <taxon>Mucorales</taxon>
        <taxon>Mucorineae</taxon>
        <taxon>Mucoraceae</taxon>
        <taxon>Helicostylum</taxon>
    </lineage>
</organism>
<name>A0ABP9XXK4_9FUNG</name>
<dbReference type="Proteomes" id="UP001476247">
    <property type="component" value="Unassembled WGS sequence"/>
</dbReference>
<evidence type="ECO:0000313" key="2">
    <source>
        <dbReference type="EMBL" id="GAA5799499.1"/>
    </source>
</evidence>
<comment type="caution">
    <text evidence="2">The sequence shown here is derived from an EMBL/GenBank/DDBJ whole genome shotgun (WGS) entry which is preliminary data.</text>
</comment>
<gene>
    <name evidence="2" type="ORF">HPULCUR_004915</name>
</gene>
<protein>
    <submittedName>
        <fullName evidence="2">Uncharacterized protein</fullName>
    </submittedName>
</protein>
<sequence length="94" mass="10881">MEGILDRFGRKKYKRPNGTIPPTKYTGRRYSVRRILSIRPKSRNLTAIRQQSIIPNSSSFEAGSAEHLFAREQYIPSEHDVNALFDNMLVLILF</sequence>
<evidence type="ECO:0000256" key="1">
    <source>
        <dbReference type="SAM" id="MobiDB-lite"/>
    </source>
</evidence>
<proteinExistence type="predicted"/>